<evidence type="ECO:0000256" key="2">
    <source>
        <dbReference type="ARBA" id="ARBA00022448"/>
    </source>
</evidence>
<keyword evidence="4 8" id="KW-0812">Transmembrane</keyword>
<dbReference type="RefSeq" id="WP_211599110.1">
    <property type="nucleotide sequence ID" value="NZ_JAGRQI010000022.1"/>
</dbReference>
<comment type="similarity">
    <text evidence="8 9">Belongs to the TonB-dependent receptor family.</text>
</comment>
<dbReference type="PROSITE" id="PS52016">
    <property type="entry name" value="TONB_DEPENDENT_REC_3"/>
    <property type="match status" value="1"/>
</dbReference>
<organism evidence="12 13">
    <name type="scientific">Pasteurella atlantica</name>
    <dbReference type="NCBI Taxonomy" id="2827233"/>
    <lineage>
        <taxon>Bacteria</taxon>
        <taxon>Pseudomonadati</taxon>
        <taxon>Pseudomonadota</taxon>
        <taxon>Gammaproteobacteria</taxon>
        <taxon>Pasteurellales</taxon>
        <taxon>Pasteurellaceae</taxon>
        <taxon>Pasteurella</taxon>
    </lineage>
</organism>
<dbReference type="PANTHER" id="PTHR30069">
    <property type="entry name" value="TONB-DEPENDENT OUTER MEMBRANE RECEPTOR"/>
    <property type="match status" value="1"/>
</dbReference>
<dbReference type="EMBL" id="JASAYJ010000021">
    <property type="protein sequence ID" value="MDP8187886.1"/>
    <property type="molecule type" value="Genomic_DNA"/>
</dbReference>
<dbReference type="Pfam" id="PF07715">
    <property type="entry name" value="Plug"/>
    <property type="match status" value="1"/>
</dbReference>
<dbReference type="Proteomes" id="UP001230466">
    <property type="component" value="Unassembled WGS sequence"/>
</dbReference>
<evidence type="ECO:0000256" key="9">
    <source>
        <dbReference type="RuleBase" id="RU003357"/>
    </source>
</evidence>
<evidence type="ECO:0000256" key="8">
    <source>
        <dbReference type="PROSITE-ProRule" id="PRU01360"/>
    </source>
</evidence>
<protein>
    <submittedName>
        <fullName evidence="12">TonB-dependent receptor</fullName>
    </submittedName>
</protein>
<evidence type="ECO:0000256" key="6">
    <source>
        <dbReference type="ARBA" id="ARBA00023136"/>
    </source>
</evidence>
<reference evidence="12" key="1">
    <citation type="journal article" date="2023" name="Front. Microbiol.">
        <title>Phylogeography and host specificity of Pasteurellaceae pathogenic to sea-farmed fish in the north-east Atlantic.</title>
        <authorList>
            <person name="Gulla S."/>
            <person name="Colquhoun D.J."/>
            <person name="Olsen A.B."/>
            <person name="Spilsberg B."/>
            <person name="Lagesen K."/>
            <person name="Aakesson C.P."/>
            <person name="Strom S."/>
            <person name="Manji F."/>
            <person name="Birkbeck T.H."/>
            <person name="Nilsen H.K."/>
        </authorList>
    </citation>
    <scope>NUCLEOTIDE SEQUENCE</scope>
    <source>
        <strain evidence="12">VIB1234</strain>
    </source>
</reference>
<evidence type="ECO:0000256" key="1">
    <source>
        <dbReference type="ARBA" id="ARBA00004571"/>
    </source>
</evidence>
<dbReference type="InterPro" id="IPR039426">
    <property type="entry name" value="TonB-dep_rcpt-like"/>
</dbReference>
<keyword evidence="7 8" id="KW-0998">Cell outer membrane</keyword>
<dbReference type="PANTHER" id="PTHR30069:SF40">
    <property type="entry name" value="TONB-DEPENDENT RECEPTOR NMB0964-RELATED"/>
    <property type="match status" value="1"/>
</dbReference>
<accession>A0AAW8CJM0</accession>
<name>A0AAW8CJM0_9PAST</name>
<evidence type="ECO:0000256" key="7">
    <source>
        <dbReference type="ARBA" id="ARBA00023237"/>
    </source>
</evidence>
<dbReference type="InterPro" id="IPR037066">
    <property type="entry name" value="Plug_dom_sf"/>
</dbReference>
<dbReference type="GO" id="GO:0044718">
    <property type="term" value="P:siderophore transmembrane transport"/>
    <property type="evidence" value="ECO:0007669"/>
    <property type="project" value="TreeGrafter"/>
</dbReference>
<keyword evidence="3 8" id="KW-1134">Transmembrane beta strand</keyword>
<evidence type="ECO:0000256" key="3">
    <source>
        <dbReference type="ARBA" id="ARBA00022452"/>
    </source>
</evidence>
<evidence type="ECO:0000259" key="11">
    <source>
        <dbReference type="Pfam" id="PF07715"/>
    </source>
</evidence>
<dbReference type="InterPro" id="IPR000531">
    <property type="entry name" value="Beta-barrel_TonB"/>
</dbReference>
<evidence type="ECO:0000313" key="13">
    <source>
        <dbReference type="Proteomes" id="UP001230466"/>
    </source>
</evidence>
<feature type="domain" description="TonB-dependent receptor-like beta-barrel" evidence="10">
    <location>
        <begin position="379"/>
        <end position="803"/>
    </location>
</feature>
<keyword evidence="5 9" id="KW-0798">TonB box</keyword>
<feature type="domain" description="TonB-dependent receptor plug" evidence="11">
    <location>
        <begin position="68"/>
        <end position="158"/>
    </location>
</feature>
<evidence type="ECO:0000259" key="10">
    <source>
        <dbReference type="Pfam" id="PF00593"/>
    </source>
</evidence>
<proteinExistence type="inferred from homology"/>
<evidence type="ECO:0000256" key="4">
    <source>
        <dbReference type="ARBA" id="ARBA00022692"/>
    </source>
</evidence>
<evidence type="ECO:0000313" key="12">
    <source>
        <dbReference type="EMBL" id="MDP8187886.1"/>
    </source>
</evidence>
<dbReference type="GO" id="GO:0015344">
    <property type="term" value="F:siderophore uptake transmembrane transporter activity"/>
    <property type="evidence" value="ECO:0007669"/>
    <property type="project" value="TreeGrafter"/>
</dbReference>
<dbReference type="Pfam" id="PF00593">
    <property type="entry name" value="TonB_dep_Rec_b-barrel"/>
    <property type="match status" value="1"/>
</dbReference>
<dbReference type="InterPro" id="IPR012910">
    <property type="entry name" value="Plug_dom"/>
</dbReference>
<evidence type="ECO:0000256" key="5">
    <source>
        <dbReference type="ARBA" id="ARBA00023077"/>
    </source>
</evidence>
<comment type="subcellular location">
    <subcellularLocation>
        <location evidence="1 8">Cell outer membrane</location>
        <topology evidence="1 8">Multi-pass membrane protein</topology>
    </subcellularLocation>
</comment>
<gene>
    <name evidence="12" type="ORF">QJU78_08960</name>
</gene>
<dbReference type="Gene3D" id="2.170.130.10">
    <property type="entry name" value="TonB-dependent receptor, plug domain"/>
    <property type="match status" value="1"/>
</dbReference>
<dbReference type="AlphaFoldDB" id="A0AAW8CJM0"/>
<keyword evidence="6 8" id="KW-0472">Membrane</keyword>
<dbReference type="InterPro" id="IPR036942">
    <property type="entry name" value="Beta-barrel_TonB_sf"/>
</dbReference>
<dbReference type="Gene3D" id="2.40.170.20">
    <property type="entry name" value="TonB-dependent receptor, beta-barrel domain"/>
    <property type="match status" value="1"/>
</dbReference>
<dbReference type="SUPFAM" id="SSF56935">
    <property type="entry name" value="Porins"/>
    <property type="match status" value="1"/>
</dbReference>
<keyword evidence="12" id="KW-0675">Receptor</keyword>
<sequence>MKKNFSLTLISLSIYLVYPPYGFTQNNSPITLNEIVVISDKLDHSSESLLGGSRSFINRESDSLNTSLQSQKAVSLGQTTEKISGVQNNSFGPNNGIPQIRSLTNSRVQINNNRLAISGLAAISGNLPTAVNPSLASEIEVHKSSASVLYGGNAIGGAVNVTTAQIPNQLTEESFKGVIEVSGGENVTSDQSFSLNGNINNFVWHIDGMNSYIDSYKTKGNPKADACYNIPNIWRLGKNGMGINSELARACQVEPIFSETHFNKKSRQYINAQYLKAIKNGSEKTYLENLGLGDDQIKDLYFQYAPNWSKKWRKKSDGKGWEQYIDPEKIVENPDYVAGEKEQIRDFLGIKDIVDIENGKISNSHMHNQNISTGLSYIVDNGYIGFGVSYYKNDYGVPGYASLTTNTDNKKINLKPVNIKSHQTVYSLEGAYIPESQYLENIKTKLTYIDSKNEEYLGKTFADSLNAKQTQLRTEINHQFNHFTSGTIGIDLSSRKIDSEGKDRFIPDTKSKKYGLFAMQNLTWKEWLTTFGYRNEIVKHQAFFGDGYTTSQGSDGSTGKYGKNLRKFNLHHYFIDTSWQPVQFLTLNGRYSYSQRAPEVNELFASNLHFATLTDERGNPLLKEETARTLEFGSKIHWQDTTFTVNYFKTNYSNYIYLGNTGISRQALEVKEWRQSDTIINGWELELNQQIELADYGNLDVRLFADLVKNKPKMKNSFQTRHDGNYMSNMPTSRYGIGLSYNKNNWKLGSTLTHYRVQKYPTNTNMEKGINLPGYNLVDAYAEYDIDLNPKNKIELFLDIRNLTNKKAHPNNSTLKYLTPIAGRSFRLGLRYIF</sequence>
<keyword evidence="2 8" id="KW-0813">Transport</keyword>
<comment type="caution">
    <text evidence="12">The sequence shown here is derived from an EMBL/GenBank/DDBJ whole genome shotgun (WGS) entry which is preliminary data.</text>
</comment>
<dbReference type="GO" id="GO:0009279">
    <property type="term" value="C:cell outer membrane"/>
    <property type="evidence" value="ECO:0007669"/>
    <property type="project" value="UniProtKB-SubCell"/>
</dbReference>